<evidence type="ECO:0000256" key="1">
    <source>
        <dbReference type="SAM" id="SignalP"/>
    </source>
</evidence>
<dbReference type="AlphaFoldDB" id="A0A9N8X136"/>
<sequence length="97" mass="9863">MKHNRSFRAQSRFATRTLSAAAAACAGMGLAALAGCSSAPPLFSPDGLPTTQVQCSAAGGDGCEQQARGMCGGPFEVVRQTTADGVRSLLFACRKPG</sequence>
<name>A0A9N8X136_9BURK</name>
<keyword evidence="1" id="KW-0732">Signal</keyword>
<keyword evidence="3" id="KW-1185">Reference proteome</keyword>
<organism evidence="2 3">
    <name type="scientific">Paraburkholderia saeva</name>
    <dbReference type="NCBI Taxonomy" id="2777537"/>
    <lineage>
        <taxon>Bacteria</taxon>
        <taxon>Pseudomonadati</taxon>
        <taxon>Pseudomonadota</taxon>
        <taxon>Betaproteobacteria</taxon>
        <taxon>Burkholderiales</taxon>
        <taxon>Burkholderiaceae</taxon>
        <taxon>Paraburkholderia</taxon>
    </lineage>
</organism>
<dbReference type="Proteomes" id="UP000789704">
    <property type="component" value="Unassembled WGS sequence"/>
</dbReference>
<dbReference type="EMBL" id="CAJQZC010000003">
    <property type="protein sequence ID" value="CAG4893229.1"/>
    <property type="molecule type" value="Genomic_DNA"/>
</dbReference>
<accession>A0A9N8X136</accession>
<protein>
    <recommendedName>
        <fullName evidence="4">Lipoprotein</fullName>
    </recommendedName>
</protein>
<evidence type="ECO:0008006" key="4">
    <source>
        <dbReference type="Google" id="ProtNLM"/>
    </source>
</evidence>
<gene>
    <name evidence="2" type="ORF">LMG31841_01656</name>
</gene>
<dbReference type="RefSeq" id="WP_228875681.1">
    <property type="nucleotide sequence ID" value="NZ_CAJQYX010000001.1"/>
</dbReference>
<proteinExistence type="predicted"/>
<feature type="signal peptide" evidence="1">
    <location>
        <begin position="1"/>
        <end position="34"/>
    </location>
</feature>
<reference evidence="2" key="1">
    <citation type="submission" date="2021-04" db="EMBL/GenBank/DDBJ databases">
        <authorList>
            <person name="Vanwijnsberghe S."/>
        </authorList>
    </citation>
    <scope>NUCLEOTIDE SEQUENCE</scope>
    <source>
        <strain evidence="2">LMG 31841</strain>
    </source>
</reference>
<comment type="caution">
    <text evidence="2">The sequence shown here is derived from an EMBL/GenBank/DDBJ whole genome shotgun (WGS) entry which is preliminary data.</text>
</comment>
<feature type="chain" id="PRO_5040289633" description="Lipoprotein" evidence="1">
    <location>
        <begin position="35"/>
        <end position="97"/>
    </location>
</feature>
<evidence type="ECO:0000313" key="2">
    <source>
        <dbReference type="EMBL" id="CAG4893229.1"/>
    </source>
</evidence>
<evidence type="ECO:0000313" key="3">
    <source>
        <dbReference type="Proteomes" id="UP000789704"/>
    </source>
</evidence>